<evidence type="ECO:0000256" key="1">
    <source>
        <dbReference type="SAM" id="Phobius"/>
    </source>
</evidence>
<keyword evidence="1" id="KW-1133">Transmembrane helix</keyword>
<feature type="transmembrane region" description="Helical" evidence="1">
    <location>
        <begin position="161"/>
        <end position="179"/>
    </location>
</feature>
<gene>
    <name evidence="2" type="ORF">XBP1_2100022</name>
</gene>
<dbReference type="Proteomes" id="UP000028511">
    <property type="component" value="Unassembled WGS sequence"/>
</dbReference>
<proteinExistence type="predicted"/>
<keyword evidence="1" id="KW-0812">Transmembrane</keyword>
<keyword evidence="1" id="KW-0472">Membrane</keyword>
<dbReference type="AlphaFoldDB" id="A0A077N2U5"/>
<protein>
    <submittedName>
        <fullName evidence="2">Uncharacterized protein</fullName>
    </submittedName>
</protein>
<dbReference type="RefSeq" id="WP_038216618.1">
    <property type="nucleotide sequence ID" value="NZ_CAWLWN010000187.1"/>
</dbReference>
<comment type="caution">
    <text evidence="2">The sequence shown here is derived from an EMBL/GenBank/DDBJ whole genome shotgun (WGS) entry which is preliminary data.</text>
</comment>
<evidence type="ECO:0000313" key="2">
    <source>
        <dbReference type="EMBL" id="CDG96491.1"/>
    </source>
</evidence>
<dbReference type="HOGENOM" id="CLU_1488473_0_0_6"/>
<name>A0A077N2U5_XENBV</name>
<accession>A0A077N2U5</accession>
<sequence>MPHIINEKWTRYSDALAKDATEEDKNNLLSEFLIEFKQVVLWGICNLQENEYSFSIDDDPETHTRSFISIYEVHPLYSDNYRMKIEKDLASGRIKIVQLDAEQIYRLAEEFGEDVVIFSDDCDYIILTQEDLKHVKNMSNLLVLLPQKSTKKHKKKYKKELTIFFIFAIIFLLFTLLLYNK</sequence>
<organism evidence="2">
    <name type="scientific">Xenorhabdus bovienii str. puntauvense</name>
    <dbReference type="NCBI Taxonomy" id="1398201"/>
    <lineage>
        <taxon>Bacteria</taxon>
        <taxon>Pseudomonadati</taxon>
        <taxon>Pseudomonadota</taxon>
        <taxon>Gammaproteobacteria</taxon>
        <taxon>Enterobacterales</taxon>
        <taxon>Morganellaceae</taxon>
        <taxon>Xenorhabdus</taxon>
    </lineage>
</organism>
<dbReference type="EMBL" id="CBSW010000125">
    <property type="protein sequence ID" value="CDG96491.1"/>
    <property type="molecule type" value="Genomic_DNA"/>
</dbReference>
<reference evidence="2" key="1">
    <citation type="submission" date="2013-07" db="EMBL/GenBank/DDBJ databases">
        <title>Sub-species coevolution in mutualistic symbiosis.</title>
        <authorList>
            <person name="Murfin K."/>
            <person name="Klassen J."/>
            <person name="Lee M."/>
            <person name="Forst S."/>
            <person name="Stock P."/>
            <person name="Goodrich-Blair H."/>
        </authorList>
    </citation>
    <scope>NUCLEOTIDE SEQUENCE [LARGE SCALE GENOMIC DNA]</scope>
    <source>
        <strain evidence="2">Puntauvense</strain>
    </source>
</reference>